<evidence type="ECO:0000313" key="2">
    <source>
        <dbReference type="Proteomes" id="UP000315400"/>
    </source>
</evidence>
<comment type="caution">
    <text evidence="1">The sequence shown here is derived from an EMBL/GenBank/DDBJ whole genome shotgun (WGS) entry which is preliminary data.</text>
</comment>
<accession>A0A540VS05</accession>
<gene>
    <name evidence="1" type="ORF">FKY71_08130</name>
</gene>
<protein>
    <submittedName>
        <fullName evidence="1">Uncharacterized protein</fullName>
    </submittedName>
</protein>
<name>A0A540VS05_9GAMM</name>
<dbReference type="Proteomes" id="UP000315400">
    <property type="component" value="Unassembled WGS sequence"/>
</dbReference>
<evidence type="ECO:0000313" key="1">
    <source>
        <dbReference type="EMBL" id="TQE99535.1"/>
    </source>
</evidence>
<sequence>MSTPKPCPFCGSHWLTRNGGYIHPNVNNGAYDGYCVLLGFALEPREVAQYNAKVDEATALRYIVQDGHPVFGVEGKPATALFVNQCLAYYRREQTGE</sequence>
<reference evidence="1 2" key="1">
    <citation type="submission" date="2019-06" db="EMBL/GenBank/DDBJ databases">
        <title>Metagenome assembled Genome of Spiribacter salinus SL48-SHIP from the microbial mat of Salt Lake 48 (Novosibirsk region, Russia).</title>
        <authorList>
            <person name="Shipova A."/>
            <person name="Rozanov A.S."/>
            <person name="Bryanskaya A.V."/>
            <person name="Peltek S.E."/>
        </authorList>
    </citation>
    <scope>NUCLEOTIDE SEQUENCE [LARGE SCALE GENOMIC DNA]</scope>
    <source>
        <strain evidence="1">SL48-SHIP-2</strain>
    </source>
</reference>
<dbReference type="EMBL" id="VIFK01000055">
    <property type="protein sequence ID" value="TQE99535.1"/>
    <property type="molecule type" value="Genomic_DNA"/>
</dbReference>
<proteinExistence type="predicted"/>
<dbReference type="AlphaFoldDB" id="A0A540VS05"/>
<organism evidence="1 2">
    <name type="scientific">Spiribacter salinus</name>
    <dbReference type="NCBI Taxonomy" id="1335746"/>
    <lineage>
        <taxon>Bacteria</taxon>
        <taxon>Pseudomonadati</taxon>
        <taxon>Pseudomonadota</taxon>
        <taxon>Gammaproteobacteria</taxon>
        <taxon>Chromatiales</taxon>
        <taxon>Ectothiorhodospiraceae</taxon>
        <taxon>Spiribacter</taxon>
    </lineage>
</organism>